<evidence type="ECO:0000256" key="1">
    <source>
        <dbReference type="SAM" id="MobiDB-lite"/>
    </source>
</evidence>
<dbReference type="GO" id="GO:0003677">
    <property type="term" value="F:DNA binding"/>
    <property type="evidence" value="ECO:0007669"/>
    <property type="project" value="TreeGrafter"/>
</dbReference>
<feature type="region of interest" description="Disordered" evidence="1">
    <location>
        <begin position="835"/>
        <end position="903"/>
    </location>
</feature>
<feature type="region of interest" description="Disordered" evidence="1">
    <location>
        <begin position="759"/>
        <end position="778"/>
    </location>
</feature>
<feature type="compositionally biased region" description="Polar residues" evidence="1">
    <location>
        <begin position="835"/>
        <end position="853"/>
    </location>
</feature>
<dbReference type="GO" id="GO:0005524">
    <property type="term" value="F:ATP binding"/>
    <property type="evidence" value="ECO:0007669"/>
    <property type="project" value="InterPro"/>
</dbReference>
<feature type="compositionally biased region" description="Basic and acidic residues" evidence="1">
    <location>
        <begin position="505"/>
        <end position="514"/>
    </location>
</feature>
<dbReference type="GO" id="GO:0061860">
    <property type="term" value="F:DNA clamp unloader activity"/>
    <property type="evidence" value="ECO:0007669"/>
    <property type="project" value="TreeGrafter"/>
</dbReference>
<dbReference type="InterPro" id="IPR003959">
    <property type="entry name" value="ATPase_AAA_core"/>
</dbReference>
<sequence>MTTLLATEPFTVDDEINSLICSKNRKRRHILKSKENTYNHKCTKVLKRKLKKYKLRQDGEEDQDVLDVSKILISSLVIKSPNSENKPIIIESEFGELRPKNYLFKMVRKKESVKISDSIKNSNTEVNIQDVTISIPLAVTGQEKKQTNAFKLLMDSRNKSLGSNSPGKEKNNENSDTEEVVERKNIKAKRNLLLQKMAEAKGSLRNKEIEEYQDNIIKKQLEKRAERLKSMILKDNAVKGNEKSKEPVSKESVDPKKPKDKAEVTNNNNTKKKAKTLKIVDIFNTIEDPINISPVKKFISKEDQEFLKKLSPSLKKKESMLCYFKKVDRDSDTSPTNTENDNVIKVKLQTRNKRRGKKKKLSLKKEPVESEDMIDIVEENSQDKTRNMIQEEKMNKVNGLSLNEKGIVEVENVPNSHVPEAVLVEELTSCNDVLVEATLAKSDRQKRKRTFKRDVKPIESEDTILNNDSRPKRSVKRPVKYVDDAGLSSSDEELHIFTPKKKKHIDSTVSDKKPVNTKSDQTSDEPVKSKTQKKEEKALKEKVVPKKPAKLAPIFTPKQSDPAALEAKQKFLQSGVPDKLKKIIQQQKISSIPDISFPVVVHVQQCNQLEENKLAVNIPLMNVTDETCPLYYEKDAFRKLLSLNQAVHSYCIDTNQKRSTQKMLQIIKQLHPKFPVYRTYRYLRGKARGEFKDCNYVDVDNSIEMIGDMADVTNDSPDRLNWTDKYKAMSTSQIIGNFETIKELRKWLISWTENNVKYKAKSKPGSDSSDYYQSDTDSRESMKSMNNLLILTGPTGCGKTASIYAVASDLSMKVIEVNSSSKRTGKIMLQDLQEATQSHKVNRGTGNTENSQKSQEKSQPDLTIKIKKRGRPKKSLEEKTKKEVGKTEVLSGTSSGPSYSQESTRTDSSLILIDDADIVFDQDDGFTSAIVQLVQSSKRPVILITSTLVCPHLQRFLQNGKILKMYPLLPRMLGTWLDIMCLADSGTCWPGAGAKFLNYYKGDIRKTINYLQFCIPSYVNGLASEDESASQNVDLYKANIDEENSCMSWADNDDSERRTGASVDPNVNLETNTIWNDFADKHTNLLDVTYPEQIFNIWWSMPCLLTPENKSDDSPPSKKNVSLELEAMANAADALSLSDYISHNNQDSNTNIASDPWCFPEGHSVSERENLDSYHSEYEVTNEICQTMVTSSIVTAQDVLGCDRNTNIHFPGMSLQRQRDRVVTRHSSVTSYLNASAVLDRRALALDYWSSCRTICRLEKNKNDTNMKRNNRFCHYLKSLSILCKSDTFDNLCDSLCSNEGTKLNINNFNE</sequence>
<proteinExistence type="predicted"/>
<feature type="compositionally biased region" description="Basic and acidic residues" evidence="1">
    <location>
        <begin position="525"/>
        <end position="540"/>
    </location>
</feature>
<dbReference type="PANTHER" id="PTHR23389:SF21">
    <property type="entry name" value="ATPASE FAMILY AAA DOMAIN-CONTAINING PROTEIN 5"/>
    <property type="match status" value="1"/>
</dbReference>
<gene>
    <name evidence="3" type="ORF">B5V51_806</name>
</gene>
<organism evidence="3">
    <name type="scientific">Heliothis virescens</name>
    <name type="common">Tobacco budworm moth</name>
    <dbReference type="NCBI Taxonomy" id="7102"/>
    <lineage>
        <taxon>Eukaryota</taxon>
        <taxon>Metazoa</taxon>
        <taxon>Ecdysozoa</taxon>
        <taxon>Arthropoda</taxon>
        <taxon>Hexapoda</taxon>
        <taxon>Insecta</taxon>
        <taxon>Pterygota</taxon>
        <taxon>Neoptera</taxon>
        <taxon>Endopterygota</taxon>
        <taxon>Lepidoptera</taxon>
        <taxon>Glossata</taxon>
        <taxon>Ditrysia</taxon>
        <taxon>Noctuoidea</taxon>
        <taxon>Noctuidae</taxon>
        <taxon>Heliothinae</taxon>
        <taxon>Heliothis</taxon>
    </lineage>
</organism>
<dbReference type="GO" id="GO:0016887">
    <property type="term" value="F:ATP hydrolysis activity"/>
    <property type="evidence" value="ECO:0007669"/>
    <property type="project" value="InterPro"/>
</dbReference>
<dbReference type="Gene3D" id="3.40.50.300">
    <property type="entry name" value="P-loop containing nucleotide triphosphate hydrolases"/>
    <property type="match status" value="1"/>
</dbReference>
<name>A0A2A4K5A4_HELVI</name>
<dbReference type="EMBL" id="NWSH01000114">
    <property type="protein sequence ID" value="PCG79421.1"/>
    <property type="molecule type" value="Genomic_DNA"/>
</dbReference>
<evidence type="ECO:0000313" key="3">
    <source>
        <dbReference type="EMBL" id="PCG79421.1"/>
    </source>
</evidence>
<evidence type="ECO:0000259" key="2">
    <source>
        <dbReference type="Pfam" id="PF00004"/>
    </source>
</evidence>
<protein>
    <recommendedName>
        <fullName evidence="2">ATPase AAA-type core domain-containing protein</fullName>
    </recommendedName>
</protein>
<feature type="region of interest" description="Disordered" evidence="1">
    <location>
        <begin position="157"/>
        <end position="183"/>
    </location>
</feature>
<dbReference type="STRING" id="7102.A0A2A4K5A4"/>
<dbReference type="InterPro" id="IPR027417">
    <property type="entry name" value="P-loop_NTPase"/>
</dbReference>
<dbReference type="SUPFAM" id="SSF52540">
    <property type="entry name" value="P-loop containing nucleoside triphosphate hydrolases"/>
    <property type="match status" value="1"/>
</dbReference>
<dbReference type="GO" id="GO:0005634">
    <property type="term" value="C:nucleus"/>
    <property type="evidence" value="ECO:0007669"/>
    <property type="project" value="TreeGrafter"/>
</dbReference>
<accession>A0A2A4K5A4</accession>
<feature type="compositionally biased region" description="Polar residues" evidence="1">
    <location>
        <begin position="890"/>
        <end position="903"/>
    </location>
</feature>
<feature type="compositionally biased region" description="Basic and acidic residues" evidence="1">
    <location>
        <begin position="874"/>
        <end position="886"/>
    </location>
</feature>
<feature type="compositionally biased region" description="Low complexity" evidence="1">
    <location>
        <begin position="766"/>
        <end position="775"/>
    </location>
</feature>
<feature type="domain" description="ATPase AAA-type core" evidence="2">
    <location>
        <begin position="789"/>
        <end position="826"/>
    </location>
</feature>
<comment type="caution">
    <text evidence="3">The sequence shown here is derived from an EMBL/GenBank/DDBJ whole genome shotgun (WGS) entry which is preliminary data.</text>
</comment>
<feature type="compositionally biased region" description="Basic and acidic residues" evidence="1">
    <location>
        <begin position="236"/>
        <end position="263"/>
    </location>
</feature>
<dbReference type="PANTHER" id="PTHR23389">
    <property type="entry name" value="CHROMOSOME TRANSMISSION FIDELITY FACTOR 18"/>
    <property type="match status" value="1"/>
</dbReference>
<dbReference type="Pfam" id="PF00004">
    <property type="entry name" value="AAA"/>
    <property type="match status" value="1"/>
</dbReference>
<feature type="region of interest" description="Disordered" evidence="1">
    <location>
        <begin position="236"/>
        <end position="269"/>
    </location>
</feature>
<reference evidence="3" key="1">
    <citation type="submission" date="2017-09" db="EMBL/GenBank/DDBJ databases">
        <title>Contemporary evolution of a Lepidopteran species, Heliothis virescens, in response to modern agricultural practices.</title>
        <authorList>
            <person name="Fritz M.L."/>
            <person name="Deyonke A.M."/>
            <person name="Papanicolaou A."/>
            <person name="Micinski S."/>
            <person name="Westbrook J."/>
            <person name="Gould F."/>
        </authorList>
    </citation>
    <scope>NUCLEOTIDE SEQUENCE [LARGE SCALE GENOMIC DNA]</scope>
    <source>
        <strain evidence="3">HvINT-</strain>
        <tissue evidence="3">Whole body</tissue>
    </source>
</reference>
<feature type="region of interest" description="Disordered" evidence="1">
    <location>
        <begin position="503"/>
        <end position="540"/>
    </location>
</feature>